<organism evidence="5 6">
    <name type="scientific">Nonomuraea zeae</name>
    <dbReference type="NCBI Taxonomy" id="1642303"/>
    <lineage>
        <taxon>Bacteria</taxon>
        <taxon>Bacillati</taxon>
        <taxon>Actinomycetota</taxon>
        <taxon>Actinomycetes</taxon>
        <taxon>Streptosporangiales</taxon>
        <taxon>Streptosporangiaceae</taxon>
        <taxon>Nonomuraea</taxon>
    </lineage>
</organism>
<dbReference type="Gene3D" id="1.10.260.40">
    <property type="entry name" value="lambda repressor-like DNA-binding domains"/>
    <property type="match status" value="1"/>
</dbReference>
<dbReference type="GO" id="GO:0003700">
    <property type="term" value="F:DNA-binding transcription factor activity"/>
    <property type="evidence" value="ECO:0007669"/>
    <property type="project" value="TreeGrafter"/>
</dbReference>
<keyword evidence="1" id="KW-0805">Transcription regulation</keyword>
<dbReference type="InterPro" id="IPR046335">
    <property type="entry name" value="LacI/GalR-like_sensor"/>
</dbReference>
<dbReference type="Pfam" id="PF13377">
    <property type="entry name" value="Peripla_BP_3"/>
    <property type="match status" value="1"/>
</dbReference>
<dbReference type="Pfam" id="PF00356">
    <property type="entry name" value="LacI"/>
    <property type="match status" value="1"/>
</dbReference>
<keyword evidence="3" id="KW-0804">Transcription</keyword>
<keyword evidence="2" id="KW-0238">DNA-binding</keyword>
<protein>
    <submittedName>
        <fullName evidence="5">LacI family transcriptional regulator</fullName>
    </submittedName>
</protein>
<comment type="caution">
    <text evidence="5">The sequence shown here is derived from an EMBL/GenBank/DDBJ whole genome shotgun (WGS) entry which is preliminary data.</text>
</comment>
<evidence type="ECO:0000256" key="3">
    <source>
        <dbReference type="ARBA" id="ARBA00023163"/>
    </source>
</evidence>
<evidence type="ECO:0000313" key="6">
    <source>
        <dbReference type="Proteomes" id="UP000306628"/>
    </source>
</evidence>
<dbReference type="CDD" id="cd01392">
    <property type="entry name" value="HTH_LacI"/>
    <property type="match status" value="1"/>
</dbReference>
<dbReference type="SUPFAM" id="SSF47413">
    <property type="entry name" value="lambda repressor-like DNA-binding domains"/>
    <property type="match status" value="1"/>
</dbReference>
<dbReference type="Proteomes" id="UP000306628">
    <property type="component" value="Unassembled WGS sequence"/>
</dbReference>
<dbReference type="PROSITE" id="PS50932">
    <property type="entry name" value="HTH_LACI_2"/>
    <property type="match status" value="1"/>
</dbReference>
<feature type="domain" description="HTH lacI-type" evidence="4">
    <location>
        <begin position="8"/>
        <end position="64"/>
    </location>
</feature>
<dbReference type="OrthoDB" id="3288692at2"/>
<evidence type="ECO:0000256" key="2">
    <source>
        <dbReference type="ARBA" id="ARBA00023125"/>
    </source>
</evidence>
<dbReference type="InterPro" id="IPR000843">
    <property type="entry name" value="HTH_LacI"/>
</dbReference>
<gene>
    <name evidence="5" type="ORF">ETD85_24900</name>
</gene>
<name>A0A5S4GFK2_9ACTN</name>
<reference evidence="5 6" key="1">
    <citation type="submission" date="2019-05" db="EMBL/GenBank/DDBJ databases">
        <title>Draft genome sequence of Nonomuraea zeae DSM 100528.</title>
        <authorList>
            <person name="Saricaoglu S."/>
            <person name="Isik K."/>
        </authorList>
    </citation>
    <scope>NUCLEOTIDE SEQUENCE [LARGE SCALE GENOMIC DNA]</scope>
    <source>
        <strain evidence="5 6">DSM 100528</strain>
    </source>
</reference>
<dbReference type="GO" id="GO:0000976">
    <property type="term" value="F:transcription cis-regulatory region binding"/>
    <property type="evidence" value="ECO:0007669"/>
    <property type="project" value="TreeGrafter"/>
</dbReference>
<evidence type="ECO:0000256" key="1">
    <source>
        <dbReference type="ARBA" id="ARBA00023015"/>
    </source>
</evidence>
<keyword evidence="6" id="KW-1185">Reference proteome</keyword>
<dbReference type="PANTHER" id="PTHR30146:SF153">
    <property type="entry name" value="LACTOSE OPERON REPRESSOR"/>
    <property type="match status" value="1"/>
</dbReference>
<dbReference type="AlphaFoldDB" id="A0A5S4GFK2"/>
<dbReference type="InterPro" id="IPR010982">
    <property type="entry name" value="Lambda_DNA-bd_dom_sf"/>
</dbReference>
<sequence length="326" mass="34018">MTRPAKRITSSDVARAAGVSRATVSFVLNDRPGLSITQETRRRVLEAAQRLDYRPHASARSLAAGRSDVVLLSIPDLPIGAGISRFVEELATALAAYGLTLVTHLAGAHGRPLPDVCASVDASAVIGFDPFDHDTIQALYRAGARVVIPAGADMPASTGHIGRAQADHLIGRGHRRLGYAAPGHAGFREMARERLRGVTDACAEAGIDPPVVLTTTLEIASAAQAVSHWAERSVTGVCTFNDETAIAVLAGLHHHGLSAPADLAVIGADDIPTARLTAPPLTTVCYDLHQAGRQRAEAVVAGLSGHQLDVVALTPAVPQVVQRSST</sequence>
<dbReference type="SUPFAM" id="SSF53822">
    <property type="entry name" value="Periplasmic binding protein-like I"/>
    <property type="match status" value="1"/>
</dbReference>
<dbReference type="CDD" id="cd06267">
    <property type="entry name" value="PBP1_LacI_sugar_binding-like"/>
    <property type="match status" value="1"/>
</dbReference>
<proteinExistence type="predicted"/>
<dbReference type="SMART" id="SM00354">
    <property type="entry name" value="HTH_LACI"/>
    <property type="match status" value="1"/>
</dbReference>
<evidence type="ECO:0000313" key="5">
    <source>
        <dbReference type="EMBL" id="TMR31735.1"/>
    </source>
</evidence>
<accession>A0A5S4GFK2</accession>
<dbReference type="PANTHER" id="PTHR30146">
    <property type="entry name" value="LACI-RELATED TRANSCRIPTIONAL REPRESSOR"/>
    <property type="match status" value="1"/>
</dbReference>
<dbReference type="InterPro" id="IPR028082">
    <property type="entry name" value="Peripla_BP_I"/>
</dbReference>
<dbReference type="RefSeq" id="WP_138692199.1">
    <property type="nucleotide sequence ID" value="NZ_JBHSAZ010000046.1"/>
</dbReference>
<dbReference type="Gene3D" id="3.40.50.2300">
    <property type="match status" value="1"/>
</dbReference>
<evidence type="ECO:0000259" key="4">
    <source>
        <dbReference type="PROSITE" id="PS50932"/>
    </source>
</evidence>
<dbReference type="EMBL" id="VCKX01000079">
    <property type="protein sequence ID" value="TMR31735.1"/>
    <property type="molecule type" value="Genomic_DNA"/>
</dbReference>